<feature type="domain" description="C2H2-type" evidence="2">
    <location>
        <begin position="33"/>
        <end position="63"/>
    </location>
</feature>
<sequence length="847" mass="97385">MPFICFKCKEEFTISKLRWHLRVIHNISDFDSFVCYQDGCMRTFSRYSSYRKHLIRVHADVDQPESVPCVGNAGTVDGSFFDTCEDIDCAENFDAECAEDFDVVRGTDNQSEWSLRDEHGVCTPAAIFIAKMRSSETITMQHTDMVVETTSSMVSEIVQHLKKFTLDRMKMAVEKSGDLGSVEHEICEEFALYEKPFSGLSSQYLENKYFVNKGCLIMPQEKVLGHRIEQKNDYVTGVTTQVVRYDAVSYILIESVLKKFLELPGVWEAIQQNTCSDDGVLRDFQDGLYYRKSLHLSQPNCITLGLYNDDMETTNPLGSHTGVHKLGFFYYIVKELPAAYNSLLKNCHLLQIYYSADRKKYGFSPILESLVDELKHLHQEGMYISVEGKETHVRVVLGQVSGDNLGMHGLFGFTESFSANHPCRFCLIHKDTMQTTVFEKTELLRDKAIHDQHVYEVSEDPKRVSTTGVAGPSKLNELGYFHITENYTPDVMHDLLEGICPYELKHILKALINGKYFTLETLNERILSFNYGFSDSGSKPAEITKNCIYSSDGTVKQNAAEMWCLMRVLPLMGGDLIPGNDDHWELLLSLSEIMTIVFAPAITSEVTYYLQYLIADHLELFKELFPEAKVRPKQHYLTHYPRCIRLVGPLVKFWTMRFEAKHNFFRRLSHIVCNFKNICKTMAKRHQLTQSYRFFCKEHLESGCLEIGKGDVAVLANFKRGLDVAALLSLGVYDDVYSVTWVRHYGIEYRTGMGVVIDVDTESEIPLFGKILHIFVVDGVVNFILELWHTLYFDRHLFAYSVERMKPVRLKVSTPKSILDPHPVHFRSSYQKEDCSCYVIMKHKPWY</sequence>
<dbReference type="PANTHER" id="PTHR31912:SF34">
    <property type="entry name" value="NOTOCHORD-RELATED PROTEIN"/>
    <property type="match status" value="1"/>
</dbReference>
<accession>A0ABD1KQB4</accession>
<dbReference type="GO" id="GO:0008270">
    <property type="term" value="F:zinc ion binding"/>
    <property type="evidence" value="ECO:0007669"/>
    <property type="project" value="UniProtKB-KW"/>
</dbReference>
<dbReference type="PANTHER" id="PTHR31912">
    <property type="entry name" value="IP13529P"/>
    <property type="match status" value="1"/>
</dbReference>
<keyword evidence="1" id="KW-0863">Zinc-finger</keyword>
<dbReference type="Proteomes" id="UP001591681">
    <property type="component" value="Unassembled WGS sequence"/>
</dbReference>
<dbReference type="SMART" id="SM00355">
    <property type="entry name" value="ZnF_C2H2"/>
    <property type="match status" value="2"/>
</dbReference>
<keyword evidence="1" id="KW-0479">Metal-binding</keyword>
<evidence type="ECO:0000313" key="4">
    <source>
        <dbReference type="Proteomes" id="UP001591681"/>
    </source>
</evidence>
<dbReference type="InterPro" id="IPR013087">
    <property type="entry name" value="Znf_C2H2_type"/>
</dbReference>
<reference evidence="3 4" key="1">
    <citation type="submission" date="2024-09" db="EMBL/GenBank/DDBJ databases">
        <title>A chromosome-level genome assembly of Gray's grenadier anchovy, Coilia grayii.</title>
        <authorList>
            <person name="Fu Z."/>
        </authorList>
    </citation>
    <scope>NUCLEOTIDE SEQUENCE [LARGE SCALE GENOMIC DNA]</scope>
    <source>
        <strain evidence="3">G4</strain>
        <tissue evidence="3">Muscle</tissue>
    </source>
</reference>
<dbReference type="Gene3D" id="3.30.160.60">
    <property type="entry name" value="Classic Zinc Finger"/>
    <property type="match status" value="1"/>
</dbReference>
<dbReference type="AlphaFoldDB" id="A0ABD1KQB4"/>
<evidence type="ECO:0000313" key="3">
    <source>
        <dbReference type="EMBL" id="KAL2101379.1"/>
    </source>
</evidence>
<comment type="caution">
    <text evidence="3">The sequence shown here is derived from an EMBL/GenBank/DDBJ whole genome shotgun (WGS) entry which is preliminary data.</text>
</comment>
<dbReference type="PROSITE" id="PS00028">
    <property type="entry name" value="ZINC_FINGER_C2H2_1"/>
    <property type="match status" value="1"/>
</dbReference>
<evidence type="ECO:0000259" key="2">
    <source>
        <dbReference type="PROSITE" id="PS50157"/>
    </source>
</evidence>
<gene>
    <name evidence="3" type="ORF">ACEWY4_003140</name>
</gene>
<dbReference type="EMBL" id="JBHFQA010000003">
    <property type="protein sequence ID" value="KAL2101379.1"/>
    <property type="molecule type" value="Genomic_DNA"/>
</dbReference>
<keyword evidence="1" id="KW-0862">Zinc</keyword>
<name>A0ABD1KQB4_9TELE</name>
<proteinExistence type="predicted"/>
<dbReference type="PROSITE" id="PS50157">
    <property type="entry name" value="ZINC_FINGER_C2H2_2"/>
    <property type="match status" value="1"/>
</dbReference>
<protein>
    <recommendedName>
        <fullName evidence="2">C2H2-type domain-containing protein</fullName>
    </recommendedName>
</protein>
<evidence type="ECO:0000256" key="1">
    <source>
        <dbReference type="PROSITE-ProRule" id="PRU00042"/>
    </source>
</evidence>
<keyword evidence="4" id="KW-1185">Reference proteome</keyword>
<organism evidence="3 4">
    <name type="scientific">Coilia grayii</name>
    <name type="common">Gray's grenadier anchovy</name>
    <dbReference type="NCBI Taxonomy" id="363190"/>
    <lineage>
        <taxon>Eukaryota</taxon>
        <taxon>Metazoa</taxon>
        <taxon>Chordata</taxon>
        <taxon>Craniata</taxon>
        <taxon>Vertebrata</taxon>
        <taxon>Euteleostomi</taxon>
        <taxon>Actinopterygii</taxon>
        <taxon>Neopterygii</taxon>
        <taxon>Teleostei</taxon>
        <taxon>Clupei</taxon>
        <taxon>Clupeiformes</taxon>
        <taxon>Clupeoidei</taxon>
        <taxon>Engraulidae</taxon>
        <taxon>Coilinae</taxon>
        <taxon>Coilia</taxon>
    </lineage>
</organism>